<dbReference type="Proteomes" id="UP001066276">
    <property type="component" value="Chromosome 4_1"/>
</dbReference>
<reference evidence="1" key="1">
    <citation type="journal article" date="2022" name="bioRxiv">
        <title>Sequencing and chromosome-scale assembly of the giantPleurodeles waltlgenome.</title>
        <authorList>
            <person name="Brown T."/>
            <person name="Elewa A."/>
            <person name="Iarovenko S."/>
            <person name="Subramanian E."/>
            <person name="Araus A.J."/>
            <person name="Petzold A."/>
            <person name="Susuki M."/>
            <person name="Suzuki K.-i.T."/>
            <person name="Hayashi T."/>
            <person name="Toyoda A."/>
            <person name="Oliveira C."/>
            <person name="Osipova E."/>
            <person name="Leigh N.D."/>
            <person name="Simon A."/>
            <person name="Yun M.H."/>
        </authorList>
    </citation>
    <scope>NUCLEOTIDE SEQUENCE</scope>
    <source>
        <strain evidence="1">20211129_DDA</strain>
        <tissue evidence="1">Liver</tissue>
    </source>
</reference>
<gene>
    <name evidence="1" type="ORF">NDU88_005503</name>
</gene>
<organism evidence="1 2">
    <name type="scientific">Pleurodeles waltl</name>
    <name type="common">Iberian ribbed newt</name>
    <dbReference type="NCBI Taxonomy" id="8319"/>
    <lineage>
        <taxon>Eukaryota</taxon>
        <taxon>Metazoa</taxon>
        <taxon>Chordata</taxon>
        <taxon>Craniata</taxon>
        <taxon>Vertebrata</taxon>
        <taxon>Euteleostomi</taxon>
        <taxon>Amphibia</taxon>
        <taxon>Batrachia</taxon>
        <taxon>Caudata</taxon>
        <taxon>Salamandroidea</taxon>
        <taxon>Salamandridae</taxon>
        <taxon>Pleurodelinae</taxon>
        <taxon>Pleurodeles</taxon>
    </lineage>
</organism>
<dbReference type="EMBL" id="JANPWB010000007">
    <property type="protein sequence ID" value="KAJ1173677.1"/>
    <property type="molecule type" value="Genomic_DNA"/>
</dbReference>
<protein>
    <submittedName>
        <fullName evidence="1">Uncharacterized protein</fullName>
    </submittedName>
</protein>
<accession>A0AAV7TAQ0</accession>
<comment type="caution">
    <text evidence="1">The sequence shown here is derived from an EMBL/GenBank/DDBJ whole genome shotgun (WGS) entry which is preliminary data.</text>
</comment>
<proteinExistence type="predicted"/>
<sequence>MLQQQRQEYKDFIKVSLHIADHIKLHIKPDGNQDIGTSGHGYGLWRLHLEALLTLFPRFPYAKKVEVQEVRSIGLQRDRVCKGSNQKRLPRSAEIAGSATPWKGVGELEKSMYTVCELPMRVSGVGSRNRVSLPRGTGAQRGVRRYCL</sequence>
<name>A0AAV7TAQ0_PLEWA</name>
<evidence type="ECO:0000313" key="2">
    <source>
        <dbReference type="Proteomes" id="UP001066276"/>
    </source>
</evidence>
<dbReference type="AlphaFoldDB" id="A0AAV7TAQ0"/>
<evidence type="ECO:0000313" key="1">
    <source>
        <dbReference type="EMBL" id="KAJ1173677.1"/>
    </source>
</evidence>
<keyword evidence="2" id="KW-1185">Reference proteome</keyword>